<dbReference type="GO" id="GO:0020037">
    <property type="term" value="F:heme binding"/>
    <property type="evidence" value="ECO:0007669"/>
    <property type="project" value="InterPro"/>
</dbReference>
<dbReference type="InterPro" id="IPR017972">
    <property type="entry name" value="Cyt_P450_CS"/>
</dbReference>
<keyword evidence="8 15" id="KW-1133">Transmembrane helix</keyword>
<keyword evidence="12 15" id="KW-0472">Membrane</keyword>
<proteinExistence type="inferred from homology"/>
<dbReference type="GO" id="GO:0016020">
    <property type="term" value="C:membrane"/>
    <property type="evidence" value="ECO:0007669"/>
    <property type="project" value="UniProtKB-SubCell"/>
</dbReference>
<dbReference type="PROSITE" id="PS00086">
    <property type="entry name" value="CYTOCHROME_P450"/>
    <property type="match status" value="1"/>
</dbReference>
<dbReference type="eggNOG" id="KOG0157">
    <property type="taxonomic scope" value="Eukaryota"/>
</dbReference>
<evidence type="ECO:0000256" key="10">
    <source>
        <dbReference type="ARBA" id="ARBA00023004"/>
    </source>
</evidence>
<keyword evidence="5 13" id="KW-0349">Heme</keyword>
<dbReference type="PANTHER" id="PTHR24305">
    <property type="entry name" value="CYTOCHROME P450"/>
    <property type="match status" value="1"/>
</dbReference>
<comment type="pathway">
    <text evidence="3">Secondary metabolite biosynthesis; terpenoid biosynthesis.</text>
</comment>
<evidence type="ECO:0008006" key="18">
    <source>
        <dbReference type="Google" id="ProtNLM"/>
    </source>
</evidence>
<dbReference type="AlphaFoldDB" id="A0A0W0FE83"/>
<dbReference type="InterPro" id="IPR036396">
    <property type="entry name" value="Cyt_P450_sf"/>
</dbReference>
<organism evidence="16 17">
    <name type="scientific">Moniliophthora roreri</name>
    <name type="common">Frosty pod rot fungus</name>
    <name type="synonym">Monilia roreri</name>
    <dbReference type="NCBI Taxonomy" id="221103"/>
    <lineage>
        <taxon>Eukaryota</taxon>
        <taxon>Fungi</taxon>
        <taxon>Dikarya</taxon>
        <taxon>Basidiomycota</taxon>
        <taxon>Agaricomycotina</taxon>
        <taxon>Agaricomycetes</taxon>
        <taxon>Agaricomycetidae</taxon>
        <taxon>Agaricales</taxon>
        <taxon>Marasmiineae</taxon>
        <taxon>Marasmiaceae</taxon>
        <taxon>Moniliophthora</taxon>
    </lineage>
</organism>
<sequence length="553" mass="63238">MALPILLYAPLILILSGFIHLAIRSKRRSLKFLRGPPNPSILFGHDYDLRNQLEVGGLEFKWFKQYGTAVRTTTSYNEDMLLISDPRALQHIFHKSMYKYKKSAESEQASYKLFGPGVATVHGFAHQRQRKILNPAFSATQIKPLVPVFQKIINSLSIKWKEHLQSGSEVIDTTKWFPDMALDALGESMIDLQLFAILNLILVNLLGVFEYDFGALESHDNELADMVRNLFVDSTRPSPPRYLYYAFRRDLPSSIRRLAEWFPTKQDIRWKKWLNASQGEAKKLYERKMQGETSQENDLLGVISRAFHETTFEKHLSGEEALSQMATIILAGHETSGNTLTWLFYELARHPADQERLLDEIKHAKKQNGGQYFTANDFESMPFLNAVIKETLRLHPIINNLIRESEVDDVIPLAYPVVSSSGEMLGAIPVVKGQRIMSSIIGYNYLKEVWGDDADDWNPERHLDAKRQTTLGVFGNLMTFGAGVRSCIGWRFAVHEIQTVTAELLQSFQFSIPKDMDILMVQAGFTQPMIKGELHKGIRMPLHVKLRDYEFEV</sequence>
<evidence type="ECO:0000256" key="12">
    <source>
        <dbReference type="ARBA" id="ARBA00023136"/>
    </source>
</evidence>
<dbReference type="Proteomes" id="UP000054988">
    <property type="component" value="Unassembled WGS sequence"/>
</dbReference>
<evidence type="ECO:0000313" key="17">
    <source>
        <dbReference type="Proteomes" id="UP000054988"/>
    </source>
</evidence>
<evidence type="ECO:0000256" key="2">
    <source>
        <dbReference type="ARBA" id="ARBA00004370"/>
    </source>
</evidence>
<gene>
    <name evidence="16" type="ORF">WG66_12780</name>
</gene>
<protein>
    <recommendedName>
        <fullName evidence="18">Cytochrome p450</fullName>
    </recommendedName>
</protein>
<keyword evidence="9 14" id="KW-0560">Oxidoreductase</keyword>
<evidence type="ECO:0000256" key="15">
    <source>
        <dbReference type="SAM" id="Phobius"/>
    </source>
</evidence>
<dbReference type="GO" id="GO:0005506">
    <property type="term" value="F:iron ion binding"/>
    <property type="evidence" value="ECO:0007669"/>
    <property type="project" value="InterPro"/>
</dbReference>
<evidence type="ECO:0000256" key="4">
    <source>
        <dbReference type="ARBA" id="ARBA00010617"/>
    </source>
</evidence>
<reference evidence="16 17" key="1">
    <citation type="submission" date="2015-12" db="EMBL/GenBank/DDBJ databases">
        <title>Draft genome sequence of Moniliophthora roreri, the causal agent of frosty pod rot of cacao.</title>
        <authorList>
            <person name="Aime M.C."/>
            <person name="Diaz-Valderrama J.R."/>
            <person name="Kijpornyongpan T."/>
            <person name="Phillips-Mora W."/>
        </authorList>
    </citation>
    <scope>NUCLEOTIDE SEQUENCE [LARGE SCALE GENOMIC DNA]</scope>
    <source>
        <strain evidence="16 17">MCA 2952</strain>
    </source>
</reference>
<evidence type="ECO:0000256" key="13">
    <source>
        <dbReference type="PIRSR" id="PIRSR602403-1"/>
    </source>
</evidence>
<name>A0A0W0FE83_MONRR</name>
<dbReference type="InterPro" id="IPR050121">
    <property type="entry name" value="Cytochrome_P450_monoxygenase"/>
</dbReference>
<evidence type="ECO:0000256" key="1">
    <source>
        <dbReference type="ARBA" id="ARBA00001971"/>
    </source>
</evidence>
<keyword evidence="7 13" id="KW-0479">Metal-binding</keyword>
<dbReference type="GO" id="GO:0004497">
    <property type="term" value="F:monooxygenase activity"/>
    <property type="evidence" value="ECO:0007669"/>
    <property type="project" value="UniProtKB-KW"/>
</dbReference>
<dbReference type="GO" id="GO:0016705">
    <property type="term" value="F:oxidoreductase activity, acting on paired donors, with incorporation or reduction of molecular oxygen"/>
    <property type="evidence" value="ECO:0007669"/>
    <property type="project" value="InterPro"/>
</dbReference>
<keyword evidence="11 14" id="KW-0503">Monooxygenase</keyword>
<evidence type="ECO:0000256" key="3">
    <source>
        <dbReference type="ARBA" id="ARBA00004721"/>
    </source>
</evidence>
<dbReference type="InterPro" id="IPR002403">
    <property type="entry name" value="Cyt_P450_E_grp-IV"/>
</dbReference>
<evidence type="ECO:0000313" key="16">
    <source>
        <dbReference type="EMBL" id="KTB34616.1"/>
    </source>
</evidence>
<comment type="cofactor">
    <cofactor evidence="1 13">
        <name>heme</name>
        <dbReference type="ChEBI" id="CHEBI:30413"/>
    </cofactor>
</comment>
<comment type="subcellular location">
    <subcellularLocation>
        <location evidence="2">Membrane</location>
    </subcellularLocation>
</comment>
<evidence type="ECO:0000256" key="5">
    <source>
        <dbReference type="ARBA" id="ARBA00022617"/>
    </source>
</evidence>
<evidence type="ECO:0000256" key="7">
    <source>
        <dbReference type="ARBA" id="ARBA00022723"/>
    </source>
</evidence>
<comment type="caution">
    <text evidence="16">The sequence shown here is derived from an EMBL/GenBank/DDBJ whole genome shotgun (WGS) entry which is preliminary data.</text>
</comment>
<accession>A0A0W0FE83</accession>
<dbReference type="SUPFAM" id="SSF48264">
    <property type="entry name" value="Cytochrome P450"/>
    <property type="match status" value="1"/>
</dbReference>
<keyword evidence="10 13" id="KW-0408">Iron</keyword>
<dbReference type="InterPro" id="IPR001128">
    <property type="entry name" value="Cyt_P450"/>
</dbReference>
<evidence type="ECO:0000256" key="6">
    <source>
        <dbReference type="ARBA" id="ARBA00022692"/>
    </source>
</evidence>
<dbReference type="Pfam" id="PF00067">
    <property type="entry name" value="p450"/>
    <property type="match status" value="1"/>
</dbReference>
<dbReference type="Gene3D" id="1.10.630.10">
    <property type="entry name" value="Cytochrome P450"/>
    <property type="match status" value="1"/>
</dbReference>
<keyword evidence="6 15" id="KW-0812">Transmembrane</keyword>
<comment type="similarity">
    <text evidence="4 14">Belongs to the cytochrome P450 family.</text>
</comment>
<evidence type="ECO:0000256" key="8">
    <source>
        <dbReference type="ARBA" id="ARBA00022989"/>
    </source>
</evidence>
<evidence type="ECO:0000256" key="14">
    <source>
        <dbReference type="RuleBase" id="RU000461"/>
    </source>
</evidence>
<dbReference type="EMBL" id="LATX01002055">
    <property type="protein sequence ID" value="KTB34616.1"/>
    <property type="molecule type" value="Genomic_DNA"/>
</dbReference>
<feature type="transmembrane region" description="Helical" evidence="15">
    <location>
        <begin position="6"/>
        <end position="23"/>
    </location>
</feature>
<evidence type="ECO:0000256" key="11">
    <source>
        <dbReference type="ARBA" id="ARBA00023033"/>
    </source>
</evidence>
<dbReference type="PRINTS" id="PR00465">
    <property type="entry name" value="EP450IV"/>
</dbReference>
<dbReference type="PRINTS" id="PR00385">
    <property type="entry name" value="P450"/>
</dbReference>
<feature type="binding site" description="axial binding residue" evidence="13">
    <location>
        <position position="487"/>
    </location>
    <ligand>
        <name>heme</name>
        <dbReference type="ChEBI" id="CHEBI:30413"/>
    </ligand>
    <ligandPart>
        <name>Fe</name>
        <dbReference type="ChEBI" id="CHEBI:18248"/>
    </ligandPart>
</feature>
<evidence type="ECO:0000256" key="9">
    <source>
        <dbReference type="ARBA" id="ARBA00023002"/>
    </source>
</evidence>
<dbReference type="PANTHER" id="PTHR24305:SF166">
    <property type="entry name" value="CYTOCHROME P450 12A4, MITOCHONDRIAL-RELATED"/>
    <property type="match status" value="1"/>
</dbReference>